<dbReference type="SUPFAM" id="SSF52507">
    <property type="entry name" value="Homo-oligomeric flavin-containing Cys decarboxylases, HFCD"/>
    <property type="match status" value="1"/>
</dbReference>
<dbReference type="InterPro" id="IPR005252">
    <property type="entry name" value="CoaBC"/>
</dbReference>
<dbReference type="EMBL" id="WBSO01000002">
    <property type="protein sequence ID" value="KAB8300701.1"/>
    <property type="molecule type" value="Genomic_DNA"/>
</dbReference>
<evidence type="ECO:0000259" key="5">
    <source>
        <dbReference type="Pfam" id="PF04127"/>
    </source>
</evidence>
<keyword evidence="3" id="KW-0460">Magnesium</keyword>
<evidence type="ECO:0000256" key="3">
    <source>
        <dbReference type="HAMAP-Rule" id="MF_02225"/>
    </source>
</evidence>
<feature type="binding site" evidence="3">
    <location>
        <position position="380"/>
    </location>
    <ligand>
        <name>CTP</name>
        <dbReference type="ChEBI" id="CHEBI:37563"/>
    </ligand>
</feature>
<reference evidence="6 7" key="1">
    <citation type="submission" date="2019-09" db="EMBL/GenBank/DDBJ databases">
        <title>Characterization of the phylogenetic diversity of two novel species belonging to the genus Bifidobacterium: Bifidobacterium cebidarum sp. nov. and Bifidobacterium leontopitheci sp. nov.</title>
        <authorList>
            <person name="Lugli G.A."/>
            <person name="Duranti S."/>
            <person name="Milani C."/>
            <person name="Turroni F."/>
            <person name="Ventura M."/>
        </authorList>
    </citation>
    <scope>NUCLEOTIDE SEQUENCE [LARGE SCALE GENOMIC DNA]</scope>
    <source>
        <strain evidence="6 7">DSM 100238</strain>
    </source>
</reference>
<feature type="region of interest" description="Phosphopantothenate--cysteine ligase" evidence="3">
    <location>
        <begin position="226"/>
        <end position="464"/>
    </location>
</feature>
<evidence type="ECO:0000256" key="2">
    <source>
        <dbReference type="ARBA" id="ARBA00023239"/>
    </source>
</evidence>
<dbReference type="Proteomes" id="UP000440041">
    <property type="component" value="Unassembled WGS sequence"/>
</dbReference>
<keyword evidence="3" id="KW-0288">FMN</keyword>
<feature type="active site" description="Proton donor" evidence="3">
    <location>
        <position position="165"/>
    </location>
</feature>
<dbReference type="Pfam" id="PF04127">
    <property type="entry name" value="DFP"/>
    <property type="match status" value="1"/>
</dbReference>
<dbReference type="GO" id="GO:0046872">
    <property type="term" value="F:metal ion binding"/>
    <property type="evidence" value="ECO:0007669"/>
    <property type="project" value="UniProtKB-KW"/>
</dbReference>
<keyword evidence="3 6" id="KW-0436">Ligase</keyword>
<dbReference type="GO" id="GO:0004632">
    <property type="term" value="F:phosphopantothenate--cysteine ligase activity"/>
    <property type="evidence" value="ECO:0007669"/>
    <property type="project" value="UniProtKB-UniRule"/>
</dbReference>
<keyword evidence="3" id="KW-0479">Metal-binding</keyword>
<keyword evidence="2 3" id="KW-0456">Lyase</keyword>
<dbReference type="GO" id="GO:0071513">
    <property type="term" value="C:phosphopantothenoylcysteine decarboxylase complex"/>
    <property type="evidence" value="ECO:0007669"/>
    <property type="project" value="TreeGrafter"/>
</dbReference>
<gene>
    <name evidence="3" type="primary">coaBC</name>
    <name evidence="6" type="ORF">DSM100238_0428</name>
</gene>
<dbReference type="UniPathway" id="UPA00241">
    <property type="reaction ID" value="UER00353"/>
</dbReference>
<comment type="similarity">
    <text evidence="3">In the N-terminal section; belongs to the HFCD (homo-oligomeric flavin containing Cys decarboxylase) superfamily.</text>
</comment>
<accession>A0A6A2VA11</accession>
<dbReference type="RefSeq" id="WP_152355085.1">
    <property type="nucleotide sequence ID" value="NZ_JBHLXF010000006.1"/>
</dbReference>
<feature type="binding site" evidence="3">
    <location>
        <position position="314"/>
    </location>
    <ligand>
        <name>CTP</name>
        <dbReference type="ChEBI" id="CHEBI:37563"/>
    </ligand>
</feature>
<comment type="cofactor">
    <cofactor evidence="3">
        <name>Mg(2+)</name>
        <dbReference type="ChEBI" id="CHEBI:18420"/>
    </cofactor>
</comment>
<dbReference type="InterPro" id="IPR007085">
    <property type="entry name" value="DNA/pantothenate-metab_flavo_C"/>
</dbReference>
<dbReference type="Pfam" id="PF02441">
    <property type="entry name" value="Flavoprotein"/>
    <property type="match status" value="1"/>
</dbReference>
<evidence type="ECO:0000313" key="7">
    <source>
        <dbReference type="Proteomes" id="UP000440041"/>
    </source>
</evidence>
<dbReference type="Gene3D" id="3.40.50.1950">
    <property type="entry name" value="Flavin prenyltransferase-like"/>
    <property type="match status" value="1"/>
</dbReference>
<dbReference type="InterPro" id="IPR035929">
    <property type="entry name" value="CoaB-like_sf"/>
</dbReference>
<dbReference type="EC" id="6.3.2.5" evidence="3"/>
<keyword evidence="3" id="KW-0285">Flavoprotein</keyword>
<feature type="domain" description="Flavoprotein" evidence="4">
    <location>
        <begin position="5"/>
        <end position="175"/>
    </location>
</feature>
<feature type="domain" description="DNA/pantothenate metabolism flavoprotein C-terminal" evidence="5">
    <location>
        <begin position="221"/>
        <end position="417"/>
    </location>
</feature>
<name>A0A6A2VA11_9BIFI</name>
<dbReference type="GO" id="GO:0004633">
    <property type="term" value="F:phosphopantothenoylcysteine decarboxylase activity"/>
    <property type="evidence" value="ECO:0007669"/>
    <property type="project" value="UniProtKB-UniRule"/>
</dbReference>
<keyword evidence="3" id="KW-0511">Multifunctional enzyme</keyword>
<dbReference type="AlphaFoldDB" id="A0A6A2VA11"/>
<dbReference type="GO" id="GO:0015941">
    <property type="term" value="P:pantothenate catabolic process"/>
    <property type="evidence" value="ECO:0007669"/>
    <property type="project" value="InterPro"/>
</dbReference>
<feature type="binding site" evidence="3">
    <location>
        <position position="376"/>
    </location>
    <ligand>
        <name>CTP</name>
        <dbReference type="ChEBI" id="CHEBI:37563"/>
    </ligand>
</feature>
<comment type="catalytic activity">
    <reaction evidence="3">
        <text>N-[(R)-4-phosphopantothenoyl]-L-cysteine + H(+) = (R)-4'-phosphopantetheine + CO2</text>
        <dbReference type="Rhea" id="RHEA:16793"/>
        <dbReference type="ChEBI" id="CHEBI:15378"/>
        <dbReference type="ChEBI" id="CHEBI:16526"/>
        <dbReference type="ChEBI" id="CHEBI:59458"/>
        <dbReference type="ChEBI" id="CHEBI:61723"/>
        <dbReference type="EC" id="4.1.1.36"/>
    </reaction>
</comment>
<dbReference type="GO" id="GO:0010181">
    <property type="term" value="F:FMN binding"/>
    <property type="evidence" value="ECO:0007669"/>
    <property type="project" value="UniProtKB-UniRule"/>
</dbReference>
<comment type="pathway">
    <text evidence="3">Cofactor biosynthesis; coenzyme A biosynthesis; CoA from (R)-pantothenate: step 2/5.</text>
</comment>
<dbReference type="GO" id="GO:0015937">
    <property type="term" value="P:coenzyme A biosynthetic process"/>
    <property type="evidence" value="ECO:0007669"/>
    <property type="project" value="UniProtKB-UniRule"/>
</dbReference>
<dbReference type="EC" id="4.1.1.36" evidence="3"/>
<sequence>MASTHIMLGVTGSIAVFKACQLVSDWGKRGYETRVAMTAAAQHFVTPLTFASLAHTPVRTAMFPEAADSQDAVDAQRLGISHIDDAKWADVLVIAPATADIIAKIAHGIADDYLTSMVLAYRGPKILCPAMNTRMYDNPVTQRNLAECREFGWTVVEPATGVLACQETGKGKLADLGDIETAVEQALARPQNSDETSQSSVQTGRMPLHHADHRQDASCDLRGLRVLITAGPTQEPLDPVRYLTNHSTGKMGYALARAAQSMGADVTLVSGPVALDEPDGVHTIHVQTAQEMFDAVRGQFSQADIIIMAAAVGDFRPDHRSDQKIKKAAESTLNITLVHNPDILAWAGEHKRKDGSQMLCGFAMETQDLLANAQSKLERKHCDMLVANNLNDPGAGFAHDTNRVVILTPDISSAACSRHSGTAQPVDTQDRHVHAEPQPLMDKQDLAAGIVSRLAHMRRDRLTA</sequence>
<dbReference type="PANTHER" id="PTHR14359:SF6">
    <property type="entry name" value="PHOSPHOPANTOTHENOYLCYSTEINE DECARBOXYLASE"/>
    <property type="match status" value="1"/>
</dbReference>
<dbReference type="InterPro" id="IPR003382">
    <property type="entry name" value="Flavoprotein"/>
</dbReference>
<comment type="caution">
    <text evidence="3">Lacks conserved residue(s) required for the propagation of feature annotation.</text>
</comment>
<comment type="similarity">
    <text evidence="3">In the C-terminal section; belongs to the PPC synthetase family.</text>
</comment>
<comment type="catalytic activity">
    <reaction evidence="3">
        <text>(R)-4'-phosphopantothenate + L-cysteine + CTP = N-[(R)-4-phosphopantothenoyl]-L-cysteine + CMP + diphosphate + H(+)</text>
        <dbReference type="Rhea" id="RHEA:19397"/>
        <dbReference type="ChEBI" id="CHEBI:10986"/>
        <dbReference type="ChEBI" id="CHEBI:15378"/>
        <dbReference type="ChEBI" id="CHEBI:33019"/>
        <dbReference type="ChEBI" id="CHEBI:35235"/>
        <dbReference type="ChEBI" id="CHEBI:37563"/>
        <dbReference type="ChEBI" id="CHEBI:59458"/>
        <dbReference type="ChEBI" id="CHEBI:60377"/>
        <dbReference type="EC" id="6.3.2.5"/>
    </reaction>
</comment>
<dbReference type="Gene3D" id="3.40.50.10300">
    <property type="entry name" value="CoaB-like"/>
    <property type="match status" value="1"/>
</dbReference>
<organism evidence="6 7">
    <name type="scientific">Bifidobacterium apri</name>
    <dbReference type="NCBI Taxonomy" id="1769423"/>
    <lineage>
        <taxon>Bacteria</taxon>
        <taxon>Bacillati</taxon>
        <taxon>Actinomycetota</taxon>
        <taxon>Actinomycetes</taxon>
        <taxon>Bifidobacteriales</taxon>
        <taxon>Bifidobacteriaceae</taxon>
        <taxon>Bifidobacterium</taxon>
    </lineage>
</organism>
<keyword evidence="1 3" id="KW-0210">Decarboxylase</keyword>
<keyword evidence="7" id="KW-1185">Reference proteome</keyword>
<feature type="region of interest" description="Phosphopantothenoylcysteine decarboxylase" evidence="3">
    <location>
        <begin position="1"/>
        <end position="225"/>
    </location>
</feature>
<dbReference type="HAMAP" id="MF_02225">
    <property type="entry name" value="CoaBC"/>
    <property type="match status" value="1"/>
</dbReference>
<comment type="cofactor">
    <cofactor evidence="3">
        <name>FMN</name>
        <dbReference type="ChEBI" id="CHEBI:58210"/>
    </cofactor>
    <text evidence="3">Binds 1 FMN per subunit.</text>
</comment>
<comment type="caution">
    <text evidence="6">The sequence shown here is derived from an EMBL/GenBank/DDBJ whole genome shotgun (WGS) entry which is preliminary data.</text>
</comment>
<feature type="binding site" evidence="3">
    <location>
        <begin position="341"/>
        <end position="344"/>
    </location>
    <ligand>
        <name>CTP</name>
        <dbReference type="ChEBI" id="CHEBI:37563"/>
    </ligand>
</feature>
<evidence type="ECO:0000256" key="1">
    <source>
        <dbReference type="ARBA" id="ARBA00022793"/>
    </source>
</evidence>
<feature type="binding site" evidence="3">
    <location>
        <position position="324"/>
    </location>
    <ligand>
        <name>CTP</name>
        <dbReference type="ChEBI" id="CHEBI:37563"/>
    </ligand>
</feature>
<proteinExistence type="inferred from homology"/>
<comment type="function">
    <text evidence="3">Catalyzes two sequential steps in the biosynthesis of coenzyme A. In the first step cysteine is conjugated to 4'-phosphopantothenate to form 4-phosphopantothenoylcysteine. In the second step the latter compound is decarboxylated to form 4'-phosphopantotheine.</text>
</comment>
<protein>
    <recommendedName>
        <fullName evidence="3">Coenzyme A biosynthesis bifunctional protein CoaBC</fullName>
    </recommendedName>
    <alternativeName>
        <fullName evidence="3">DNA/pantothenate metabolism flavoprotein</fullName>
    </alternativeName>
    <alternativeName>
        <fullName evidence="3">Phosphopantothenoylcysteine synthetase/decarboxylase</fullName>
        <shortName evidence="3">PPCS-PPCDC</shortName>
    </alternativeName>
    <domain>
        <recommendedName>
            <fullName evidence="3">Phosphopantothenoylcysteine decarboxylase</fullName>
            <shortName evidence="3">PPC decarboxylase</shortName>
            <shortName evidence="3">PPC-DC</shortName>
            <ecNumber evidence="3">4.1.1.36</ecNumber>
        </recommendedName>
        <alternativeName>
            <fullName evidence="3">CoaC</fullName>
        </alternativeName>
    </domain>
    <domain>
        <recommendedName>
            <fullName evidence="3">Phosphopantothenate--cysteine ligase</fullName>
            <ecNumber evidence="3">6.3.2.5</ecNumber>
        </recommendedName>
        <alternativeName>
            <fullName evidence="3">CoaB</fullName>
        </alternativeName>
        <alternativeName>
            <fullName evidence="3">Phosphopantothenoylcysteine synthetase</fullName>
            <shortName evidence="3">PPC synthetase</shortName>
            <shortName evidence="3">PPC-S</shortName>
        </alternativeName>
    </domain>
</protein>
<dbReference type="SUPFAM" id="SSF102645">
    <property type="entry name" value="CoaB-like"/>
    <property type="match status" value="1"/>
</dbReference>
<evidence type="ECO:0000259" key="4">
    <source>
        <dbReference type="Pfam" id="PF02441"/>
    </source>
</evidence>
<dbReference type="OrthoDB" id="9802554at2"/>
<feature type="binding site" evidence="3">
    <location>
        <position position="362"/>
    </location>
    <ligand>
        <name>CTP</name>
        <dbReference type="ChEBI" id="CHEBI:37563"/>
    </ligand>
</feature>
<evidence type="ECO:0000313" key="6">
    <source>
        <dbReference type="EMBL" id="KAB8300701.1"/>
    </source>
</evidence>
<dbReference type="InterPro" id="IPR036551">
    <property type="entry name" value="Flavin_trans-like"/>
</dbReference>
<dbReference type="PANTHER" id="PTHR14359">
    <property type="entry name" value="HOMO-OLIGOMERIC FLAVIN CONTAINING CYS DECARBOXYLASE FAMILY"/>
    <property type="match status" value="1"/>
</dbReference>
<comment type="pathway">
    <text evidence="3">Cofactor biosynthesis; coenzyme A biosynthesis; CoA from (R)-pantothenate: step 3/5.</text>
</comment>